<keyword evidence="3" id="KW-1185">Reference proteome</keyword>
<evidence type="ECO:0000313" key="2">
    <source>
        <dbReference type="EMBL" id="SMF97775.1"/>
    </source>
</evidence>
<protein>
    <submittedName>
        <fullName evidence="2">TrfA protein</fullName>
    </submittedName>
</protein>
<dbReference type="InterPro" id="IPR010751">
    <property type="entry name" value="TrfA"/>
</dbReference>
<name>A0A1Y6DEA7_9GAMM</name>
<sequence length="380" mass="43345">MADDTPKSTPDHNPELPPQSAEEKAVAEFLERQLEAEMPNMAPEMRRQLARMGAAIQRRDAEREASRGAAPEPKAAVQEPPPPALAEVLRFLLPFGEDTRPISNVMARCALFAPVKERRRFDDYTVVGRVEGCLIEWKGEQLNQDDHDTFMQLVQMARHQPLGTDVVQPVNAILRGLGRHTRQEQRRQLFEQCDRLMSGVFRITPDGKASYAGHLLADIVTPQNQRTEPQHRRFLSYQLNVKLAPFYADDAFTLIDWGERLKIKGRGSELAKWLHLWISSHAEQYPHKVETIRRLCGSQVKDLKHFREKLRQALDLLKDAGVITSWAIDAADLVHIDRMPSTTQLEHIAKKAAKEDRRRKTMTHISDLLPRPPKPKGKKG</sequence>
<dbReference type="STRING" id="1760988.SAMN02949497_0031"/>
<dbReference type="Proteomes" id="UP000192923">
    <property type="component" value="Unassembled WGS sequence"/>
</dbReference>
<dbReference type="AlphaFoldDB" id="A0A1Y6DEA7"/>
<dbReference type="EMBL" id="FXAM01000004">
    <property type="protein sequence ID" value="SMF97775.1"/>
    <property type="molecule type" value="Genomic_DNA"/>
</dbReference>
<feature type="region of interest" description="Disordered" evidence="1">
    <location>
        <begin position="352"/>
        <end position="380"/>
    </location>
</feature>
<organism evidence="2 3">
    <name type="scientific">Methylomagnum ishizawai</name>
    <dbReference type="NCBI Taxonomy" id="1760988"/>
    <lineage>
        <taxon>Bacteria</taxon>
        <taxon>Pseudomonadati</taxon>
        <taxon>Pseudomonadota</taxon>
        <taxon>Gammaproteobacteria</taxon>
        <taxon>Methylococcales</taxon>
        <taxon>Methylococcaceae</taxon>
        <taxon>Methylomagnum</taxon>
    </lineage>
</organism>
<dbReference type="OrthoDB" id="8481003at2"/>
<reference evidence="2 3" key="1">
    <citation type="submission" date="2016-12" db="EMBL/GenBank/DDBJ databases">
        <authorList>
            <person name="Song W.-J."/>
            <person name="Kurnit D.M."/>
        </authorList>
    </citation>
    <scope>NUCLEOTIDE SEQUENCE [LARGE SCALE GENOMIC DNA]</scope>
    <source>
        <strain evidence="2 3">175</strain>
    </source>
</reference>
<feature type="compositionally biased region" description="Basic and acidic residues" evidence="1">
    <location>
        <begin position="1"/>
        <end position="14"/>
    </location>
</feature>
<evidence type="ECO:0000256" key="1">
    <source>
        <dbReference type="SAM" id="MobiDB-lite"/>
    </source>
</evidence>
<feature type="region of interest" description="Disordered" evidence="1">
    <location>
        <begin position="1"/>
        <end position="25"/>
    </location>
</feature>
<dbReference type="RefSeq" id="WP_085216794.1">
    <property type="nucleotide sequence ID" value="NZ_FXAM01000004.1"/>
</dbReference>
<dbReference type="Pfam" id="PF07042">
    <property type="entry name" value="TrfA"/>
    <property type="match status" value="1"/>
</dbReference>
<feature type="compositionally biased region" description="Basic and acidic residues" evidence="1">
    <location>
        <begin position="57"/>
        <end position="66"/>
    </location>
</feature>
<gene>
    <name evidence="2" type="ORF">SAMN02949497_0031</name>
</gene>
<feature type="region of interest" description="Disordered" evidence="1">
    <location>
        <begin position="51"/>
        <end position="81"/>
    </location>
</feature>
<evidence type="ECO:0000313" key="3">
    <source>
        <dbReference type="Proteomes" id="UP000192923"/>
    </source>
</evidence>
<accession>A0A1Y6DEA7</accession>
<proteinExistence type="predicted"/>